<name>A0ABR5Z2T0_9GAMM</name>
<keyword evidence="2" id="KW-1185">Reference proteome</keyword>
<evidence type="ECO:0000313" key="1">
    <source>
        <dbReference type="EMBL" id="MBA1274470.1"/>
    </source>
</evidence>
<organism evidence="1 2">
    <name type="scientific">Stutzerimonas azotifigens</name>
    <dbReference type="NCBI Taxonomy" id="291995"/>
    <lineage>
        <taxon>Bacteria</taxon>
        <taxon>Pseudomonadati</taxon>
        <taxon>Pseudomonadota</taxon>
        <taxon>Gammaproteobacteria</taxon>
        <taxon>Pseudomonadales</taxon>
        <taxon>Pseudomonadaceae</taxon>
        <taxon>Stutzerimonas</taxon>
    </lineage>
</organism>
<dbReference type="Proteomes" id="UP000786387">
    <property type="component" value="Unassembled WGS sequence"/>
</dbReference>
<accession>A0ABR5Z2T0</accession>
<protein>
    <submittedName>
        <fullName evidence="1">Uncharacterized protein</fullName>
    </submittedName>
</protein>
<proteinExistence type="predicted"/>
<dbReference type="EMBL" id="JAAMRF010000007">
    <property type="protein sequence ID" value="MBA1274470.1"/>
    <property type="molecule type" value="Genomic_DNA"/>
</dbReference>
<evidence type="ECO:0000313" key="2">
    <source>
        <dbReference type="Proteomes" id="UP000786387"/>
    </source>
</evidence>
<comment type="caution">
    <text evidence="1">The sequence shown here is derived from an EMBL/GenBank/DDBJ whole genome shotgun (WGS) entry which is preliminary data.</text>
</comment>
<sequence length="113" mass="12743">MAKQTGLISTGRGTPVQFTLIRRISFHSPAAGLVTKIVAKNIESNIPPQVGYEYEDSAWHRNDHPKVESVVINTDSGICVVELSPMITEQAEYVERAFQIVLKHPGWRDWLRN</sequence>
<reference evidence="1 2" key="1">
    <citation type="submission" date="2020-02" db="EMBL/GenBank/DDBJ databases">
        <title>Synteny-based analysis reveals conserved mechanism for high triclosan tolerance in Pseudomonas, as well as instances of horizontal transfer.</title>
        <authorList>
            <person name="Mcfarland A.G."/>
            <person name="Bertucci H.K."/>
            <person name="Litmann E."/>
            <person name="Shen J."/>
            <person name="Huttenhower C."/>
            <person name="Hartmann E.M."/>
        </authorList>
    </citation>
    <scope>NUCLEOTIDE SEQUENCE [LARGE SCALE GENOMIC DNA]</scope>
    <source>
        <strain evidence="1 2">115A1</strain>
    </source>
</reference>
<dbReference type="RefSeq" id="WP_219858439.1">
    <property type="nucleotide sequence ID" value="NZ_JAAMRF010000007.1"/>
</dbReference>
<gene>
    <name evidence="1" type="ORF">G7026_13995</name>
</gene>